<gene>
    <name evidence="3" type="ORF">BKP35_06905</name>
</gene>
<evidence type="ECO:0000256" key="1">
    <source>
        <dbReference type="ARBA" id="ARBA00022729"/>
    </source>
</evidence>
<dbReference type="InterPro" id="IPR036908">
    <property type="entry name" value="RlpA-like_sf"/>
</dbReference>
<dbReference type="Pfam" id="PF03990">
    <property type="entry name" value="DUF348"/>
    <property type="match status" value="3"/>
</dbReference>
<dbReference type="InterPro" id="IPR051933">
    <property type="entry name" value="Resuscitation_pf_RpfB"/>
</dbReference>
<name>A0A1S2LSZ3_9BACI</name>
<dbReference type="SUPFAM" id="SSF50685">
    <property type="entry name" value="Barwin-like endoglucanases"/>
    <property type="match status" value="1"/>
</dbReference>
<dbReference type="PROSITE" id="PS51109">
    <property type="entry name" value="G5"/>
    <property type="match status" value="1"/>
</dbReference>
<dbReference type="AlphaFoldDB" id="A0A1S2LSZ3"/>
<accession>A0A1S2LSZ3</accession>
<keyword evidence="1" id="KW-0732">Signal</keyword>
<dbReference type="PANTHER" id="PTHR39160">
    <property type="entry name" value="CELL WALL-BINDING PROTEIN YOCH"/>
    <property type="match status" value="1"/>
</dbReference>
<organism evidence="3 4">
    <name type="scientific">Anaerobacillus arseniciselenatis</name>
    <dbReference type="NCBI Taxonomy" id="85682"/>
    <lineage>
        <taxon>Bacteria</taxon>
        <taxon>Bacillati</taxon>
        <taxon>Bacillota</taxon>
        <taxon>Bacilli</taxon>
        <taxon>Bacillales</taxon>
        <taxon>Bacillaceae</taxon>
        <taxon>Anaerobacillus</taxon>
    </lineage>
</organism>
<evidence type="ECO:0000313" key="3">
    <source>
        <dbReference type="EMBL" id="OIJ14475.1"/>
    </source>
</evidence>
<dbReference type="InterPro" id="IPR007137">
    <property type="entry name" value="DUF348"/>
</dbReference>
<dbReference type="CDD" id="cd14667">
    <property type="entry name" value="3D_containing_proteins"/>
    <property type="match status" value="1"/>
</dbReference>
<dbReference type="Pfam" id="PF07501">
    <property type="entry name" value="G5"/>
    <property type="match status" value="1"/>
</dbReference>
<dbReference type="Gene3D" id="2.40.40.10">
    <property type="entry name" value="RlpA-like domain"/>
    <property type="match status" value="1"/>
</dbReference>
<dbReference type="GO" id="GO:0009254">
    <property type="term" value="P:peptidoglycan turnover"/>
    <property type="evidence" value="ECO:0007669"/>
    <property type="project" value="InterPro"/>
</dbReference>
<dbReference type="OrthoDB" id="9798935at2"/>
<dbReference type="InterPro" id="IPR011098">
    <property type="entry name" value="G5_dom"/>
</dbReference>
<dbReference type="GO" id="GO:0019867">
    <property type="term" value="C:outer membrane"/>
    <property type="evidence" value="ECO:0007669"/>
    <property type="project" value="InterPro"/>
</dbReference>
<dbReference type="Proteomes" id="UP000180098">
    <property type="component" value="Unassembled WGS sequence"/>
</dbReference>
<dbReference type="EMBL" id="MLQQ01000007">
    <property type="protein sequence ID" value="OIJ14475.1"/>
    <property type="molecule type" value="Genomic_DNA"/>
</dbReference>
<dbReference type="SMART" id="SM01208">
    <property type="entry name" value="G5"/>
    <property type="match status" value="1"/>
</dbReference>
<proteinExistence type="predicted"/>
<protein>
    <recommendedName>
        <fullName evidence="2">G5 domain-containing protein</fullName>
    </recommendedName>
</protein>
<keyword evidence="4" id="KW-1185">Reference proteome</keyword>
<reference evidence="3 4" key="1">
    <citation type="submission" date="2016-10" db="EMBL/GenBank/DDBJ databases">
        <title>Draft genome sequences of four alkaliphilic bacteria belonging to the Anaerobacillus genus.</title>
        <authorList>
            <person name="Bassil N.M."/>
            <person name="Lloyd J.R."/>
        </authorList>
    </citation>
    <scope>NUCLEOTIDE SEQUENCE [LARGE SCALE GENOMIC DNA]</scope>
    <source>
        <strain evidence="3 4">DSM 15340</strain>
    </source>
</reference>
<sequence>MIPNMKKLFSDSLTGKRLIMSIVSMLLLIGVASFATYELTKTQVTLVIDGEEIALKTHSKTVDELMLENDILVGEHDFIEPSLETELTNDVNVVWTPAILVYVTNDGERSPVWTTANTIEELFEELNIIVEDYDKIKPSLETKLTEDLQVNYESAFAVTLNSDGEKKEVWTTSTTVADFLEAEEITLGELDRVEPEKEKFVKANSEINVVRVEKVTDVVEEATNFATVSRNDNSLTRGTEREVQKGEQGKVAKHYEVIFENGEEISRELIKTETVQESTDRIVAVGTKPVEQQVSRGGTPGEWRTFEATAYTAYCVGCTGVTYTGLNLRANPNKNVVAVDPNVIPLGSVVEVRHNGRILGQYKAADIGSAIQGRKIDIFMSDRSAALRWGRQNVQVRIIK</sequence>
<feature type="domain" description="G5" evidence="2">
    <location>
        <begin position="209"/>
        <end position="289"/>
    </location>
</feature>
<evidence type="ECO:0000313" key="4">
    <source>
        <dbReference type="Proteomes" id="UP000180098"/>
    </source>
</evidence>
<dbReference type="Gene3D" id="2.20.230.10">
    <property type="entry name" value="Resuscitation-promoting factor rpfb"/>
    <property type="match status" value="1"/>
</dbReference>
<dbReference type="InterPro" id="IPR010611">
    <property type="entry name" value="3D_dom"/>
</dbReference>
<comment type="caution">
    <text evidence="3">The sequence shown here is derived from an EMBL/GenBank/DDBJ whole genome shotgun (WGS) entry which is preliminary data.</text>
</comment>
<dbReference type="PANTHER" id="PTHR39160:SF4">
    <property type="entry name" value="RESUSCITATION-PROMOTING FACTOR RPFB"/>
    <property type="match status" value="1"/>
</dbReference>
<dbReference type="Pfam" id="PF06725">
    <property type="entry name" value="3D"/>
    <property type="match status" value="1"/>
</dbReference>
<evidence type="ECO:0000259" key="2">
    <source>
        <dbReference type="PROSITE" id="PS51109"/>
    </source>
</evidence>
<dbReference type="InterPro" id="IPR059180">
    <property type="entry name" value="3D_YorM"/>
</dbReference>
<dbReference type="GO" id="GO:0004553">
    <property type="term" value="F:hydrolase activity, hydrolyzing O-glycosyl compounds"/>
    <property type="evidence" value="ECO:0007669"/>
    <property type="project" value="InterPro"/>
</dbReference>